<accession>A0A5C0SF42</accession>
<dbReference type="RefSeq" id="WP_148809512.1">
    <property type="nucleotide sequence ID" value="NZ_CP042243.1"/>
</dbReference>
<keyword evidence="8 9" id="KW-0862">Zinc</keyword>
<dbReference type="GO" id="GO:0008270">
    <property type="term" value="F:zinc ion binding"/>
    <property type="evidence" value="ECO:0007669"/>
    <property type="project" value="UniProtKB-UniRule"/>
</dbReference>
<dbReference type="GO" id="GO:0006364">
    <property type="term" value="P:rRNA processing"/>
    <property type="evidence" value="ECO:0007669"/>
    <property type="project" value="UniProtKB-UniRule"/>
</dbReference>
<keyword evidence="7 9" id="KW-0378">Hydrolase</keyword>
<dbReference type="SUPFAM" id="SSF55486">
    <property type="entry name" value="Metalloproteases ('zincins'), catalytic domain"/>
    <property type="match status" value="1"/>
</dbReference>
<evidence type="ECO:0000256" key="3">
    <source>
        <dbReference type="ARBA" id="ARBA00022552"/>
    </source>
</evidence>
<dbReference type="PANTHER" id="PTHR46986:SF1">
    <property type="entry name" value="ENDORIBONUCLEASE YBEY, CHLOROPLASTIC"/>
    <property type="match status" value="1"/>
</dbReference>
<sequence>MEVMIDNRQTVIEYDREIENLIIKAIDLCLQKEGVCKDVEVSVSFVDNKEIHELNKTYRGVDKSTDVLSFPQYENIKEINEHTCLGDIVISLEKAKEQSIEFCHSFEREVLFLTVHSMFHLFGYDHDTEENRKIMRQKEEEVLKEMGILRE</sequence>
<dbReference type="NCBIfam" id="TIGR00043">
    <property type="entry name" value="rRNA maturation RNase YbeY"/>
    <property type="match status" value="1"/>
</dbReference>
<evidence type="ECO:0000256" key="8">
    <source>
        <dbReference type="ARBA" id="ARBA00022833"/>
    </source>
</evidence>
<dbReference type="HAMAP" id="MF_00009">
    <property type="entry name" value="Endoribonucl_YbeY"/>
    <property type="match status" value="1"/>
</dbReference>
<dbReference type="InterPro" id="IPR002036">
    <property type="entry name" value="YbeY"/>
</dbReference>
<dbReference type="InterPro" id="IPR023091">
    <property type="entry name" value="MetalPrtase_cat_dom_sf_prd"/>
</dbReference>
<feature type="binding site" evidence="9">
    <location>
        <position position="120"/>
    </location>
    <ligand>
        <name>Zn(2+)</name>
        <dbReference type="ChEBI" id="CHEBI:29105"/>
        <note>catalytic</note>
    </ligand>
</feature>
<evidence type="ECO:0000256" key="4">
    <source>
        <dbReference type="ARBA" id="ARBA00022722"/>
    </source>
</evidence>
<feature type="binding site" evidence="9">
    <location>
        <position position="116"/>
    </location>
    <ligand>
        <name>Zn(2+)</name>
        <dbReference type="ChEBI" id="CHEBI:29105"/>
        <note>catalytic</note>
    </ligand>
</feature>
<evidence type="ECO:0000256" key="9">
    <source>
        <dbReference type="HAMAP-Rule" id="MF_00009"/>
    </source>
</evidence>
<comment type="function">
    <text evidence="9">Single strand-specific metallo-endoribonuclease involved in late-stage 70S ribosome quality control and in maturation of the 3' terminus of the 16S rRNA.</text>
</comment>
<evidence type="ECO:0000313" key="11">
    <source>
        <dbReference type="Proteomes" id="UP000324646"/>
    </source>
</evidence>
<dbReference type="GO" id="GO:0004521">
    <property type="term" value="F:RNA endonuclease activity"/>
    <property type="evidence" value="ECO:0007669"/>
    <property type="project" value="UniProtKB-UniRule"/>
</dbReference>
<keyword evidence="6 9" id="KW-0255">Endonuclease</keyword>
<keyword evidence="4 9" id="KW-0540">Nuclease</keyword>
<dbReference type="KEGG" id="crs:FQB35_08195"/>
<keyword evidence="3 9" id="KW-0698">rRNA processing</keyword>
<evidence type="ECO:0000256" key="7">
    <source>
        <dbReference type="ARBA" id="ARBA00022801"/>
    </source>
</evidence>
<reference evidence="10 11" key="1">
    <citation type="submission" date="2019-07" db="EMBL/GenBank/DDBJ databases">
        <title>Complete genome of Crassaminicella thermophila SY095.</title>
        <authorList>
            <person name="Li X."/>
        </authorList>
    </citation>
    <scope>NUCLEOTIDE SEQUENCE [LARGE SCALE GENOMIC DNA]</scope>
    <source>
        <strain evidence="10 11">SY095</strain>
    </source>
</reference>
<dbReference type="EMBL" id="CP042243">
    <property type="protein sequence ID" value="QEK12357.1"/>
    <property type="molecule type" value="Genomic_DNA"/>
</dbReference>
<proteinExistence type="inferred from homology"/>
<comment type="cofactor">
    <cofactor evidence="9">
        <name>Zn(2+)</name>
        <dbReference type="ChEBI" id="CHEBI:29105"/>
    </cofactor>
    <text evidence="9">Binds 1 zinc ion.</text>
</comment>
<dbReference type="Gene3D" id="3.40.390.30">
    <property type="entry name" value="Metalloproteases ('zincins'), catalytic domain"/>
    <property type="match status" value="1"/>
</dbReference>
<dbReference type="Proteomes" id="UP000324646">
    <property type="component" value="Chromosome"/>
</dbReference>
<comment type="subcellular location">
    <subcellularLocation>
        <location evidence="9">Cytoplasm</location>
    </subcellularLocation>
</comment>
<evidence type="ECO:0000256" key="2">
    <source>
        <dbReference type="ARBA" id="ARBA00022517"/>
    </source>
</evidence>
<dbReference type="GO" id="GO:0004222">
    <property type="term" value="F:metalloendopeptidase activity"/>
    <property type="evidence" value="ECO:0007669"/>
    <property type="project" value="InterPro"/>
</dbReference>
<keyword evidence="2 9" id="KW-0690">Ribosome biogenesis</keyword>
<protein>
    <recommendedName>
        <fullName evidence="9">Endoribonuclease YbeY</fullName>
        <ecNumber evidence="9">3.1.-.-</ecNumber>
    </recommendedName>
</protein>
<evidence type="ECO:0000256" key="1">
    <source>
        <dbReference type="ARBA" id="ARBA00010875"/>
    </source>
</evidence>
<organism evidence="10 11">
    <name type="scientific">Crassaminicella thermophila</name>
    <dbReference type="NCBI Taxonomy" id="2599308"/>
    <lineage>
        <taxon>Bacteria</taxon>
        <taxon>Bacillati</taxon>
        <taxon>Bacillota</taxon>
        <taxon>Clostridia</taxon>
        <taxon>Eubacteriales</taxon>
        <taxon>Clostridiaceae</taxon>
        <taxon>Crassaminicella</taxon>
    </lineage>
</organism>
<keyword evidence="5 9" id="KW-0479">Metal-binding</keyword>
<keyword evidence="11" id="KW-1185">Reference proteome</keyword>
<dbReference type="PANTHER" id="PTHR46986">
    <property type="entry name" value="ENDORIBONUCLEASE YBEY, CHLOROPLASTIC"/>
    <property type="match status" value="1"/>
</dbReference>
<dbReference type="OrthoDB" id="9807740at2"/>
<dbReference type="GO" id="GO:0005737">
    <property type="term" value="C:cytoplasm"/>
    <property type="evidence" value="ECO:0007669"/>
    <property type="project" value="UniProtKB-SubCell"/>
</dbReference>
<dbReference type="EC" id="3.1.-.-" evidence="9"/>
<feature type="binding site" evidence="9">
    <location>
        <position position="126"/>
    </location>
    <ligand>
        <name>Zn(2+)</name>
        <dbReference type="ChEBI" id="CHEBI:29105"/>
        <note>catalytic</note>
    </ligand>
</feature>
<keyword evidence="9" id="KW-0963">Cytoplasm</keyword>
<name>A0A5C0SF42_CRATE</name>
<evidence type="ECO:0000313" key="10">
    <source>
        <dbReference type="EMBL" id="QEK12357.1"/>
    </source>
</evidence>
<evidence type="ECO:0000256" key="6">
    <source>
        <dbReference type="ARBA" id="ARBA00022759"/>
    </source>
</evidence>
<dbReference type="Pfam" id="PF02130">
    <property type="entry name" value="YbeY"/>
    <property type="match status" value="1"/>
</dbReference>
<comment type="similarity">
    <text evidence="1 9">Belongs to the endoribonuclease YbeY family.</text>
</comment>
<gene>
    <name evidence="9 10" type="primary">ybeY</name>
    <name evidence="10" type="ORF">FQB35_08195</name>
</gene>
<dbReference type="AlphaFoldDB" id="A0A5C0SF42"/>
<evidence type="ECO:0000256" key="5">
    <source>
        <dbReference type="ARBA" id="ARBA00022723"/>
    </source>
</evidence>